<sequence length="195" mass="20565">MVNILQHRALTPTNLFSYGFVVFAAALILALVATMVRPAFAEEGHNHGAEPRTISVAPRTEARIGNQEAVLAYDRGKLVLFLQRYSDGLPTTGAALEMTIDFAPVTFEEVAPGTYVANEVMLAAGRNELELAYKIGEREGTEMIVLTLPQTAGQAASARASSVPRAAVSGLLLAGVAAAIYAAVTALLALRSRPA</sequence>
<name>A0A2W5R423_ANCNO</name>
<evidence type="ECO:0000313" key="3">
    <source>
        <dbReference type="Proteomes" id="UP000248887"/>
    </source>
</evidence>
<evidence type="ECO:0000256" key="1">
    <source>
        <dbReference type="SAM" id="Phobius"/>
    </source>
</evidence>
<keyword evidence="1" id="KW-1133">Transmembrane helix</keyword>
<feature type="transmembrane region" description="Helical" evidence="1">
    <location>
        <begin position="166"/>
        <end position="190"/>
    </location>
</feature>
<gene>
    <name evidence="2" type="ORF">DI549_07650</name>
</gene>
<dbReference type="EMBL" id="QFQD01000017">
    <property type="protein sequence ID" value="PZQ83722.1"/>
    <property type="molecule type" value="Genomic_DNA"/>
</dbReference>
<protein>
    <submittedName>
        <fullName evidence="2">Uncharacterized protein</fullName>
    </submittedName>
</protein>
<keyword evidence="1" id="KW-0472">Membrane</keyword>
<feature type="transmembrane region" description="Helical" evidence="1">
    <location>
        <begin position="15"/>
        <end position="36"/>
    </location>
</feature>
<organism evidence="2 3">
    <name type="scientific">Ancylobacter novellus</name>
    <name type="common">Thiobacillus novellus</name>
    <dbReference type="NCBI Taxonomy" id="921"/>
    <lineage>
        <taxon>Bacteria</taxon>
        <taxon>Pseudomonadati</taxon>
        <taxon>Pseudomonadota</taxon>
        <taxon>Alphaproteobacteria</taxon>
        <taxon>Hyphomicrobiales</taxon>
        <taxon>Xanthobacteraceae</taxon>
        <taxon>Ancylobacter</taxon>
    </lineage>
</organism>
<reference evidence="2 3" key="1">
    <citation type="submission" date="2017-08" db="EMBL/GenBank/DDBJ databases">
        <title>Infants hospitalized years apart are colonized by the same room-sourced microbial strains.</title>
        <authorList>
            <person name="Brooks B."/>
            <person name="Olm M.R."/>
            <person name="Firek B.A."/>
            <person name="Baker R."/>
            <person name="Thomas B.C."/>
            <person name="Morowitz M.J."/>
            <person name="Banfield J.F."/>
        </authorList>
    </citation>
    <scope>NUCLEOTIDE SEQUENCE [LARGE SCALE GENOMIC DNA]</scope>
    <source>
        <strain evidence="2">S2_005_001_R2_27</strain>
    </source>
</reference>
<dbReference type="AlphaFoldDB" id="A0A2W5R423"/>
<evidence type="ECO:0000313" key="2">
    <source>
        <dbReference type="EMBL" id="PZQ83722.1"/>
    </source>
</evidence>
<accession>A0A2W5R423</accession>
<keyword evidence="1" id="KW-0812">Transmembrane</keyword>
<comment type="caution">
    <text evidence="2">The sequence shown here is derived from an EMBL/GenBank/DDBJ whole genome shotgun (WGS) entry which is preliminary data.</text>
</comment>
<dbReference type="Proteomes" id="UP000248887">
    <property type="component" value="Unassembled WGS sequence"/>
</dbReference>
<proteinExistence type="predicted"/>